<reference evidence="1" key="1">
    <citation type="submission" date="2022-03" db="EMBL/GenBank/DDBJ databases">
        <authorList>
            <person name="Sayadi A."/>
        </authorList>
    </citation>
    <scope>NUCLEOTIDE SEQUENCE</scope>
</reference>
<gene>
    <name evidence="1" type="ORF">ACAOBT_LOCUS25304</name>
</gene>
<dbReference type="AlphaFoldDB" id="A0A9P0PV24"/>
<sequence>MMPLFSTNRSNRYEIQFWTIKVTKEFPKDVWYVTNIFRKVIRCLEPREI</sequence>
<protein>
    <submittedName>
        <fullName evidence="1">Uncharacterized protein</fullName>
    </submittedName>
</protein>
<keyword evidence="2" id="KW-1185">Reference proteome</keyword>
<dbReference type="Proteomes" id="UP001152888">
    <property type="component" value="Unassembled WGS sequence"/>
</dbReference>
<proteinExistence type="predicted"/>
<dbReference type="EMBL" id="CAKOFQ010007387">
    <property type="protein sequence ID" value="CAH2000017.1"/>
    <property type="molecule type" value="Genomic_DNA"/>
</dbReference>
<name>A0A9P0PV24_ACAOB</name>
<organism evidence="1 2">
    <name type="scientific">Acanthoscelides obtectus</name>
    <name type="common">Bean weevil</name>
    <name type="synonym">Bruchus obtectus</name>
    <dbReference type="NCBI Taxonomy" id="200917"/>
    <lineage>
        <taxon>Eukaryota</taxon>
        <taxon>Metazoa</taxon>
        <taxon>Ecdysozoa</taxon>
        <taxon>Arthropoda</taxon>
        <taxon>Hexapoda</taxon>
        <taxon>Insecta</taxon>
        <taxon>Pterygota</taxon>
        <taxon>Neoptera</taxon>
        <taxon>Endopterygota</taxon>
        <taxon>Coleoptera</taxon>
        <taxon>Polyphaga</taxon>
        <taxon>Cucujiformia</taxon>
        <taxon>Chrysomeloidea</taxon>
        <taxon>Chrysomelidae</taxon>
        <taxon>Bruchinae</taxon>
        <taxon>Bruchini</taxon>
        <taxon>Acanthoscelides</taxon>
    </lineage>
</organism>
<accession>A0A9P0PV24</accession>
<comment type="caution">
    <text evidence="1">The sequence shown here is derived from an EMBL/GenBank/DDBJ whole genome shotgun (WGS) entry which is preliminary data.</text>
</comment>
<evidence type="ECO:0000313" key="1">
    <source>
        <dbReference type="EMBL" id="CAH2000017.1"/>
    </source>
</evidence>
<evidence type="ECO:0000313" key="2">
    <source>
        <dbReference type="Proteomes" id="UP001152888"/>
    </source>
</evidence>